<evidence type="ECO:0000256" key="2">
    <source>
        <dbReference type="ARBA" id="ARBA00022741"/>
    </source>
</evidence>
<dbReference type="Pfam" id="PF00152">
    <property type="entry name" value="tRNA-synt_2"/>
    <property type="match status" value="1"/>
</dbReference>
<dbReference type="Gene3D" id="2.40.50.140">
    <property type="entry name" value="Nucleic acid-binding proteins"/>
    <property type="match status" value="1"/>
</dbReference>
<dbReference type="SUPFAM" id="SSF50249">
    <property type="entry name" value="Nucleic acid-binding proteins"/>
    <property type="match status" value="1"/>
</dbReference>
<reference evidence="9" key="3">
    <citation type="submission" date="2025-04" db="UniProtKB">
        <authorList>
            <consortium name="RefSeq"/>
        </authorList>
    </citation>
    <scope>IDENTIFICATION</scope>
    <source>
        <strain evidence="9">CBS 781.70</strain>
    </source>
</reference>
<dbReference type="InterPro" id="IPR018149">
    <property type="entry name" value="Lys-tRNA-synth_II_C"/>
</dbReference>
<dbReference type="EMBL" id="ML975165">
    <property type="protein sequence ID" value="KAF1810717.1"/>
    <property type="molecule type" value="Genomic_DNA"/>
</dbReference>
<dbReference type="OrthoDB" id="21243at2759"/>
<dbReference type="PROSITE" id="PS50862">
    <property type="entry name" value="AA_TRNA_LIGASE_II"/>
    <property type="match status" value="1"/>
</dbReference>
<dbReference type="PRINTS" id="PR00982">
    <property type="entry name" value="TRNASYNTHLYS"/>
</dbReference>
<evidence type="ECO:0000313" key="9">
    <source>
        <dbReference type="RefSeq" id="XP_033532348.1"/>
    </source>
</evidence>
<evidence type="ECO:0000313" key="8">
    <source>
        <dbReference type="Proteomes" id="UP000504638"/>
    </source>
</evidence>
<reference evidence="9" key="2">
    <citation type="submission" date="2020-04" db="EMBL/GenBank/DDBJ databases">
        <authorList>
            <consortium name="NCBI Genome Project"/>
        </authorList>
    </citation>
    <scope>NUCLEOTIDE SEQUENCE</scope>
    <source>
        <strain evidence="9">CBS 781.70</strain>
    </source>
</reference>
<dbReference type="GO" id="GO:0004824">
    <property type="term" value="F:lysine-tRNA ligase activity"/>
    <property type="evidence" value="ECO:0007669"/>
    <property type="project" value="InterPro"/>
</dbReference>
<evidence type="ECO:0000256" key="1">
    <source>
        <dbReference type="ARBA" id="ARBA00022598"/>
    </source>
</evidence>
<dbReference type="GO" id="GO:0005739">
    <property type="term" value="C:mitochondrion"/>
    <property type="evidence" value="ECO:0007669"/>
    <property type="project" value="TreeGrafter"/>
</dbReference>
<keyword evidence="3" id="KW-0067">ATP-binding</keyword>
<evidence type="ECO:0000259" key="6">
    <source>
        <dbReference type="PROSITE" id="PS50862"/>
    </source>
</evidence>
<dbReference type="InterPro" id="IPR006195">
    <property type="entry name" value="aa-tRNA-synth_II"/>
</dbReference>
<name>A0A6G1FY05_9PEZI</name>
<evidence type="ECO:0000256" key="4">
    <source>
        <dbReference type="ARBA" id="ARBA00023146"/>
    </source>
</evidence>
<evidence type="ECO:0000313" key="7">
    <source>
        <dbReference type="EMBL" id="KAF1810717.1"/>
    </source>
</evidence>
<dbReference type="Gene3D" id="3.30.930.10">
    <property type="entry name" value="Bira Bifunctional Protein, Domain 2"/>
    <property type="match status" value="1"/>
</dbReference>
<evidence type="ECO:0000256" key="5">
    <source>
        <dbReference type="SAM" id="MobiDB-lite"/>
    </source>
</evidence>
<feature type="compositionally biased region" description="Basic and acidic residues" evidence="5">
    <location>
        <begin position="581"/>
        <end position="599"/>
    </location>
</feature>
<feature type="domain" description="Aminoacyl-transfer RNA synthetases class-II family profile" evidence="6">
    <location>
        <begin position="213"/>
        <end position="566"/>
    </location>
</feature>
<dbReference type="InterPro" id="IPR004364">
    <property type="entry name" value="Aa-tRNA-synt_II"/>
</dbReference>
<dbReference type="GO" id="GO:0005524">
    <property type="term" value="F:ATP binding"/>
    <property type="evidence" value="ECO:0007669"/>
    <property type="project" value="UniProtKB-KW"/>
</dbReference>
<dbReference type="Proteomes" id="UP000504638">
    <property type="component" value="Unplaced"/>
</dbReference>
<dbReference type="PANTHER" id="PTHR42918">
    <property type="entry name" value="LYSYL-TRNA SYNTHETASE"/>
    <property type="match status" value="1"/>
</dbReference>
<dbReference type="GeneID" id="54420472"/>
<dbReference type="SUPFAM" id="SSF55681">
    <property type="entry name" value="Class II aaRS and biotin synthetases"/>
    <property type="match status" value="1"/>
</dbReference>
<dbReference type="RefSeq" id="XP_033532348.1">
    <property type="nucleotide sequence ID" value="XM_033679902.1"/>
</dbReference>
<keyword evidence="2" id="KW-0547">Nucleotide-binding</keyword>
<evidence type="ECO:0000256" key="3">
    <source>
        <dbReference type="ARBA" id="ARBA00022840"/>
    </source>
</evidence>
<feature type="region of interest" description="Disordered" evidence="5">
    <location>
        <begin position="12"/>
        <end position="38"/>
    </location>
</feature>
<dbReference type="GO" id="GO:0000049">
    <property type="term" value="F:tRNA binding"/>
    <property type="evidence" value="ECO:0007669"/>
    <property type="project" value="TreeGrafter"/>
</dbReference>
<dbReference type="InterPro" id="IPR012340">
    <property type="entry name" value="NA-bd_OB-fold"/>
</dbReference>
<dbReference type="GO" id="GO:0070154">
    <property type="term" value="P:mitochondrial lysyl-tRNA aminoacylation"/>
    <property type="evidence" value="ECO:0007669"/>
    <property type="project" value="TreeGrafter"/>
</dbReference>
<sequence>MRRYVVRRAANSIRKYATAPQPQPPTQRSSPTTAEYEKRVEDLKEYAPLRRLYPRILSNPTELSTLPDRYNASINLQQRQQSDEPSPVHSVYVHGRIEKLAHLGSNLHFIHITDGKTHTQVTASYSSMPEFLLKDDFRNLHKLLRVGDHIRVRGTLHEVERMPGTIGLRANQLPEIIAPSLHLIPKGIAKKEALARRRHVAMMTDPQLTNAIRIRHIIQQTMRSYFDGFRFTEVNTPILGFGASGAAARSFRTIATEMTNVDLRLRIAPELFLKRMIVGDIGPVYEIGPAFRNEGVDATHNPEFTMCEFYEPHANKKVLISRTRNILVRIVKALRKAHSEGILKEPPHIPENINFDGQWKTLEFIPTLESVIGERLDNPNFKFPMIAVKTRAELRSTVTALTTLHLFLKLPLPTNATLPRLLDSLGSHLIEPLCDNITWIVNHPVVMSPLAKSFRCSKTEQYVAARAELYINGVELMNCYEEENSPFDQRKKLVEQQLLRTVVGSDVHWDGFEDVEPQADGEEFQVDENYLEALEWGLPPTGGWGCGIDRLVMLFSGQKRIADVLPFGSLRNVVTMGKGHPDAVFETQRKDDSKDDSAESGHQSALE</sequence>
<keyword evidence="1" id="KW-0436">Ligase</keyword>
<reference evidence="7 9" key="1">
    <citation type="submission" date="2020-01" db="EMBL/GenBank/DDBJ databases">
        <authorList>
            <consortium name="DOE Joint Genome Institute"/>
            <person name="Haridas S."/>
            <person name="Albert R."/>
            <person name="Binder M."/>
            <person name="Bloem J."/>
            <person name="Labutti K."/>
            <person name="Salamov A."/>
            <person name="Andreopoulos B."/>
            <person name="Baker S.E."/>
            <person name="Barry K."/>
            <person name="Bills G."/>
            <person name="Bluhm B.H."/>
            <person name="Cannon C."/>
            <person name="Castanera R."/>
            <person name="Culley D.E."/>
            <person name="Daum C."/>
            <person name="Ezra D."/>
            <person name="Gonzalez J.B."/>
            <person name="Henrissat B."/>
            <person name="Kuo A."/>
            <person name="Liang C."/>
            <person name="Lipzen A."/>
            <person name="Lutzoni F."/>
            <person name="Magnuson J."/>
            <person name="Mondo S."/>
            <person name="Nolan M."/>
            <person name="Ohm R."/>
            <person name="Pangilinan J."/>
            <person name="Park H.-J."/>
            <person name="Ramirez L."/>
            <person name="Alfaro M."/>
            <person name="Sun H."/>
            <person name="Tritt A."/>
            <person name="Yoshinaga Y."/>
            <person name="Zwiers L.-H."/>
            <person name="Turgeon B.G."/>
            <person name="Goodwin S.B."/>
            <person name="Spatafora J.W."/>
            <person name="Crous P.W."/>
            <person name="Grigoriev I.V."/>
        </authorList>
    </citation>
    <scope>NUCLEOTIDE SEQUENCE</scope>
    <source>
        <strain evidence="7 9">CBS 781.70</strain>
    </source>
</reference>
<proteinExistence type="predicted"/>
<dbReference type="AlphaFoldDB" id="A0A6G1FY05"/>
<feature type="region of interest" description="Disordered" evidence="5">
    <location>
        <begin position="581"/>
        <end position="607"/>
    </location>
</feature>
<keyword evidence="8" id="KW-1185">Reference proteome</keyword>
<protein>
    <submittedName>
        <fullName evidence="7 9">Class II aaRS and biotin synthetase</fullName>
    </submittedName>
</protein>
<dbReference type="PANTHER" id="PTHR42918:SF5">
    <property type="entry name" value="LYSINE--TRNA LIGASE, MITOCHONDRIAL"/>
    <property type="match status" value="1"/>
</dbReference>
<dbReference type="InterPro" id="IPR045864">
    <property type="entry name" value="aa-tRNA-synth_II/BPL/LPL"/>
</dbReference>
<organism evidence="7">
    <name type="scientific">Eremomyces bilateralis CBS 781.70</name>
    <dbReference type="NCBI Taxonomy" id="1392243"/>
    <lineage>
        <taxon>Eukaryota</taxon>
        <taxon>Fungi</taxon>
        <taxon>Dikarya</taxon>
        <taxon>Ascomycota</taxon>
        <taxon>Pezizomycotina</taxon>
        <taxon>Dothideomycetes</taxon>
        <taxon>Dothideomycetes incertae sedis</taxon>
        <taxon>Eremomycetales</taxon>
        <taxon>Eremomycetaceae</taxon>
        <taxon>Eremomyces</taxon>
    </lineage>
</organism>
<gene>
    <name evidence="7 9" type="ORF">P152DRAFT_460402</name>
</gene>
<accession>A0A6G1FY05</accession>
<keyword evidence="4" id="KW-0030">Aminoacyl-tRNA synthetase</keyword>